<evidence type="ECO:0000313" key="2">
    <source>
        <dbReference type="EMBL" id="KXZ55271.1"/>
    </source>
</evidence>
<keyword evidence="3" id="KW-1185">Reference proteome</keyword>
<feature type="compositionally biased region" description="Low complexity" evidence="1">
    <location>
        <begin position="449"/>
        <end position="469"/>
    </location>
</feature>
<comment type="caution">
    <text evidence="2">The sequence shown here is derived from an EMBL/GenBank/DDBJ whole genome shotgun (WGS) entry which is preliminary data.</text>
</comment>
<feature type="compositionally biased region" description="Low complexity" evidence="1">
    <location>
        <begin position="169"/>
        <end position="200"/>
    </location>
</feature>
<feature type="compositionally biased region" description="Low complexity" evidence="1">
    <location>
        <begin position="489"/>
        <end position="500"/>
    </location>
</feature>
<feature type="region of interest" description="Disordered" evidence="1">
    <location>
        <begin position="587"/>
        <end position="607"/>
    </location>
</feature>
<dbReference type="EMBL" id="LSYV01000004">
    <property type="protein sequence ID" value="KXZ55271.1"/>
    <property type="molecule type" value="Genomic_DNA"/>
</dbReference>
<feature type="compositionally biased region" description="Acidic residues" evidence="1">
    <location>
        <begin position="1"/>
        <end position="11"/>
    </location>
</feature>
<feature type="region of interest" description="Disordered" evidence="1">
    <location>
        <begin position="1"/>
        <end position="205"/>
    </location>
</feature>
<dbReference type="OrthoDB" id="553017at2759"/>
<evidence type="ECO:0000256" key="1">
    <source>
        <dbReference type="SAM" id="MobiDB-lite"/>
    </source>
</evidence>
<feature type="region of interest" description="Disordered" evidence="1">
    <location>
        <begin position="347"/>
        <end position="383"/>
    </location>
</feature>
<feature type="region of interest" description="Disordered" evidence="1">
    <location>
        <begin position="449"/>
        <end position="513"/>
    </location>
</feature>
<proteinExistence type="predicted"/>
<dbReference type="Proteomes" id="UP000075714">
    <property type="component" value="Unassembled WGS sequence"/>
</dbReference>
<sequence length="622" mass="60945">MGFFDEADDGDIFGKASKGAGAGGAAPSKTKAAPAPKAKAKFASVDDDDDDNMFDDFLVEPLEKETAPAAAPPPPAPAAAASEKPAATAAGPSTSTAVTAAGAGELDDDTALLDDDGNLLQDAEPDQGLPLAAEDEALHPVDGAAGQVATVEDPQPTEQQPMEQPPPAKELQQDPVAAQAAQPMLGQEAQPQEQDQQQQPLTADVAYGLMDGRHEARDAAQLISSVGGTVAPAEPAAPEPPEVAFGAAAASDAAAGPGTAAMLHSGPSVAAAQRAGRAEDGGVLIALPPARPPQVTHGSAEASADHVGTVSAVNISATVPAAGVEIPAPENRDVSATGEQVQELNLNGGGTAEQPTAAVANNPTGGLSFQPPRPPSGSTGSVPMSTPVHTPAPTLFGPALTPASTFSLPVLPLVSPVTDAPMSSYAAAAGAPMVPAPAAAGNRASQLGASATGPAAASTPPGLRPAAWAGGCGADPGPGGSASGGGGAALAASLEPSPGAAVPPDGSGGSLASTLNDPIKALEMMFLEAQSMRDQLMDLRVAGAVLSNRMVRLDNPMLRDRLSGLKREAAEALRISDALAVELLPPPPPAPAPTAGAGAAMEGGAGPGAEAAIDVAGRAFSE</sequence>
<feature type="compositionally biased region" description="Acidic residues" evidence="1">
    <location>
        <begin position="45"/>
        <end position="58"/>
    </location>
</feature>
<gene>
    <name evidence="2" type="ORF">GPECTOR_3g408</name>
</gene>
<feature type="compositionally biased region" description="Low complexity" evidence="1">
    <location>
        <begin position="152"/>
        <end position="162"/>
    </location>
</feature>
<evidence type="ECO:0000313" key="3">
    <source>
        <dbReference type="Proteomes" id="UP000075714"/>
    </source>
</evidence>
<feature type="compositionally biased region" description="Low complexity" evidence="1">
    <location>
        <begin position="14"/>
        <end position="43"/>
    </location>
</feature>
<organism evidence="2 3">
    <name type="scientific">Gonium pectorale</name>
    <name type="common">Green alga</name>
    <dbReference type="NCBI Taxonomy" id="33097"/>
    <lineage>
        <taxon>Eukaryota</taxon>
        <taxon>Viridiplantae</taxon>
        <taxon>Chlorophyta</taxon>
        <taxon>core chlorophytes</taxon>
        <taxon>Chlorophyceae</taxon>
        <taxon>CS clade</taxon>
        <taxon>Chlamydomonadales</taxon>
        <taxon>Volvocaceae</taxon>
        <taxon>Gonium</taxon>
    </lineage>
</organism>
<name>A0A150GZJ9_GONPE</name>
<protein>
    <submittedName>
        <fullName evidence="2">Uncharacterized protein</fullName>
    </submittedName>
</protein>
<dbReference type="AlphaFoldDB" id="A0A150GZJ9"/>
<feature type="compositionally biased region" description="Acidic residues" evidence="1">
    <location>
        <begin position="105"/>
        <end position="117"/>
    </location>
</feature>
<feature type="compositionally biased region" description="Gly residues" evidence="1">
    <location>
        <begin position="470"/>
        <end position="488"/>
    </location>
</feature>
<accession>A0A150GZJ9</accession>
<feature type="compositionally biased region" description="Low complexity" evidence="1">
    <location>
        <begin position="78"/>
        <end position="104"/>
    </location>
</feature>
<reference evidence="3" key="1">
    <citation type="journal article" date="2016" name="Nat. Commun.">
        <title>The Gonium pectorale genome demonstrates co-option of cell cycle regulation during the evolution of multicellularity.</title>
        <authorList>
            <person name="Hanschen E.R."/>
            <person name="Marriage T.N."/>
            <person name="Ferris P.J."/>
            <person name="Hamaji T."/>
            <person name="Toyoda A."/>
            <person name="Fujiyama A."/>
            <person name="Neme R."/>
            <person name="Noguchi H."/>
            <person name="Minakuchi Y."/>
            <person name="Suzuki M."/>
            <person name="Kawai-Toyooka H."/>
            <person name="Smith D.R."/>
            <person name="Sparks H."/>
            <person name="Anderson J."/>
            <person name="Bakaric R."/>
            <person name="Luria V."/>
            <person name="Karger A."/>
            <person name="Kirschner M.W."/>
            <person name="Durand P.M."/>
            <person name="Michod R.E."/>
            <person name="Nozaki H."/>
            <person name="Olson B.J."/>
        </authorList>
    </citation>
    <scope>NUCLEOTIDE SEQUENCE [LARGE SCALE GENOMIC DNA]</scope>
    <source>
        <strain evidence="3">NIES-2863</strain>
    </source>
</reference>